<organism evidence="2 3">
    <name type="scientific">Erwinia rhapontici</name>
    <name type="common">Pectobacterium rhapontici</name>
    <dbReference type="NCBI Taxonomy" id="55212"/>
    <lineage>
        <taxon>Bacteria</taxon>
        <taxon>Pseudomonadati</taxon>
        <taxon>Pseudomonadota</taxon>
        <taxon>Gammaproteobacteria</taxon>
        <taxon>Enterobacterales</taxon>
        <taxon>Erwiniaceae</taxon>
        <taxon>Erwinia</taxon>
    </lineage>
</organism>
<dbReference type="Proteomes" id="UP000677515">
    <property type="component" value="Chromosome"/>
</dbReference>
<evidence type="ECO:0000313" key="3">
    <source>
        <dbReference type="Proteomes" id="UP000677515"/>
    </source>
</evidence>
<name>A0ABM7MWA7_ERWRD</name>
<dbReference type="SUPFAM" id="SSF81901">
    <property type="entry name" value="HCP-like"/>
    <property type="match status" value="1"/>
</dbReference>
<sequence length="701" mass="79421">MSEHSGRTDNMTSDYEPLASILARRAHLRALFVSQQFAALDALLEQQSQPWLNGVSEAYDYEWSIDMLFDPLQPVAETLAALEAWVALHPDSYHAHLLLGCYWERAAGRIRTQNGGDYVTDDRWMGAELARDSGIAAYLRALPLHPKPAYALFRIFRLSCYLGEPQWLFALALGEQPDSYTQRQSEVDPEVWAAGMQWLREEGGSEPAIIPQALPACLSPRSEEEQQNSKLYWLRLTLDARPNLYTILSSWVHFLYPRWGGSHQEMSAFIDSDWCRGLTESERNGLRMTQAWDYLGYVALMPEEDDRENIAFCLRQYDALLALNLTPRQHASVLRSFANFLCHYARTEEDGEVHWNKPEMQRAYDALVKAWQVDHPVADPGLHDAFSSLLSCLDFAGIEDSFGLRPMWLDRSQQWGDCQYEVLVAGLASKYGFYGIRQGQFDHERLIPLGLALESDLDIGQAGANLFESVSEEAGIFLTQAAADAGDASAMAGLYDLYSGRMSRRYGRDATAWENREQALAWMERAAEAGNVICQYNLGYVISRENEIVNAQQYQRARDLFIGVMNAANVGLEVWQRATRELSGLILFNQYASDADRRFAVEEVLAALWNDERPDNQEYAAAYYAHAFFTGSGCVANRYLAKVWVDRGLAISPQDEYLLERAGEIYQRGALFGGLRSSMAFRRDKARMDEHGRAMTFDAVE</sequence>
<dbReference type="Gene3D" id="1.25.40.10">
    <property type="entry name" value="Tetratricopeptide repeat domain"/>
    <property type="match status" value="1"/>
</dbReference>
<gene>
    <name evidence="2" type="ORF">ERHA53_07970</name>
</gene>
<feature type="domain" description="DUF4034" evidence="1">
    <location>
        <begin position="25"/>
        <end position="293"/>
    </location>
</feature>
<dbReference type="Pfam" id="PF13226">
    <property type="entry name" value="DUF4034"/>
    <property type="match status" value="1"/>
</dbReference>
<dbReference type="RefSeq" id="WP_244874701.1">
    <property type="nucleotide sequence ID" value="NZ_AP024329.1"/>
</dbReference>
<keyword evidence="3" id="KW-1185">Reference proteome</keyword>
<dbReference type="EMBL" id="AP024329">
    <property type="protein sequence ID" value="BCQ33454.1"/>
    <property type="molecule type" value="Genomic_DNA"/>
</dbReference>
<evidence type="ECO:0000313" key="2">
    <source>
        <dbReference type="EMBL" id="BCQ33454.1"/>
    </source>
</evidence>
<dbReference type="InterPro" id="IPR025115">
    <property type="entry name" value="DUF4034"/>
</dbReference>
<accession>A0ABM7MWA7</accession>
<reference evidence="2 3" key="1">
    <citation type="submission" date="2021-01" db="EMBL/GenBank/DDBJ databases">
        <title>Complete genome sequence of Erwinia rhapontici MAFF 311153.</title>
        <authorList>
            <person name="Morohoshi T."/>
            <person name="Someya N."/>
        </authorList>
    </citation>
    <scope>NUCLEOTIDE SEQUENCE [LARGE SCALE GENOMIC DNA]</scope>
    <source>
        <strain evidence="2 3">MAFF 311153</strain>
    </source>
</reference>
<proteinExistence type="predicted"/>
<evidence type="ECO:0000259" key="1">
    <source>
        <dbReference type="Pfam" id="PF13226"/>
    </source>
</evidence>
<protein>
    <recommendedName>
        <fullName evidence="1">DUF4034 domain-containing protein</fullName>
    </recommendedName>
</protein>
<dbReference type="InterPro" id="IPR011990">
    <property type="entry name" value="TPR-like_helical_dom_sf"/>
</dbReference>